<proteinExistence type="inferred from homology"/>
<dbReference type="Gene3D" id="1.10.238.20">
    <property type="entry name" value="Pheromone/general odorant binding protein domain"/>
    <property type="match status" value="2"/>
</dbReference>
<evidence type="ECO:0000256" key="5">
    <source>
        <dbReference type="SAM" id="SignalP"/>
    </source>
</evidence>
<evidence type="ECO:0000256" key="3">
    <source>
        <dbReference type="ARBA" id="ARBA00022525"/>
    </source>
</evidence>
<organism evidence="6 7">
    <name type="scientific">Clunio marinus</name>
    <dbReference type="NCBI Taxonomy" id="568069"/>
    <lineage>
        <taxon>Eukaryota</taxon>
        <taxon>Metazoa</taxon>
        <taxon>Ecdysozoa</taxon>
        <taxon>Arthropoda</taxon>
        <taxon>Hexapoda</taxon>
        <taxon>Insecta</taxon>
        <taxon>Pterygota</taxon>
        <taxon>Neoptera</taxon>
        <taxon>Endopterygota</taxon>
        <taxon>Diptera</taxon>
        <taxon>Nematocera</taxon>
        <taxon>Chironomoidea</taxon>
        <taxon>Chironomidae</taxon>
        <taxon>Clunio</taxon>
    </lineage>
</organism>
<dbReference type="SUPFAM" id="SSF47565">
    <property type="entry name" value="Insect pheromone/odorant-binding proteins"/>
    <property type="match status" value="2"/>
</dbReference>
<protein>
    <submittedName>
        <fullName evidence="6">CLUMA_CG010583, isoform A</fullName>
    </submittedName>
</protein>
<dbReference type="OrthoDB" id="6595846at2759"/>
<evidence type="ECO:0000313" key="6">
    <source>
        <dbReference type="EMBL" id="CRK97186.1"/>
    </source>
</evidence>
<reference evidence="6 7" key="1">
    <citation type="submission" date="2015-04" db="EMBL/GenBank/DDBJ databases">
        <authorList>
            <person name="Syromyatnikov M.Y."/>
            <person name="Popov V.N."/>
        </authorList>
    </citation>
    <scope>NUCLEOTIDE SEQUENCE [LARGE SCALE GENOMIC DNA]</scope>
</reference>
<dbReference type="EMBL" id="CVRI01000047">
    <property type="protein sequence ID" value="CRK97186.1"/>
    <property type="molecule type" value="Genomic_DNA"/>
</dbReference>
<keyword evidence="4 5" id="KW-0732">Signal</keyword>
<feature type="signal peptide" evidence="5">
    <location>
        <begin position="1"/>
        <end position="19"/>
    </location>
</feature>
<dbReference type="GO" id="GO:0007608">
    <property type="term" value="P:sensory perception of smell"/>
    <property type="evidence" value="ECO:0007669"/>
    <property type="project" value="TreeGrafter"/>
</dbReference>
<dbReference type="Pfam" id="PF01395">
    <property type="entry name" value="PBP_GOBP"/>
    <property type="match status" value="2"/>
</dbReference>
<dbReference type="GO" id="GO:0005615">
    <property type="term" value="C:extracellular space"/>
    <property type="evidence" value="ECO:0007669"/>
    <property type="project" value="TreeGrafter"/>
</dbReference>
<dbReference type="Proteomes" id="UP000183832">
    <property type="component" value="Unassembled WGS sequence"/>
</dbReference>
<dbReference type="PANTHER" id="PTHR11857:SF42">
    <property type="entry name" value="GENERAL ODORANT-BINDING PROTEIN 19D-RELATED"/>
    <property type="match status" value="1"/>
</dbReference>
<accession>A0A1J1IBR6</accession>
<evidence type="ECO:0000313" key="7">
    <source>
        <dbReference type="Proteomes" id="UP000183832"/>
    </source>
</evidence>
<dbReference type="PANTHER" id="PTHR11857">
    <property type="entry name" value="ODORANT BINDING PROTEIN-RELATED"/>
    <property type="match status" value="1"/>
</dbReference>
<evidence type="ECO:0000256" key="1">
    <source>
        <dbReference type="ARBA" id="ARBA00004613"/>
    </source>
</evidence>
<feature type="chain" id="PRO_5013221433" evidence="5">
    <location>
        <begin position="20"/>
        <end position="282"/>
    </location>
</feature>
<sequence length="282" mass="30908">MMFLHLIILGLICVTEISAVAEDTLKEIFLSMINDCQIQEKGTRDDSVSVLAGKIETPEAKCLVTCIYETLGILSKGVVKKPSFMQAGKMIFKGDPEKMKIVSKTVDTCKSIAGERCQQGANFHKCVVDTYAANGVMLDMRVVQLFILSAICLYKVSAVSQDNVKEIFMSMLTDCKVQENGTDDDMAGVLVVNFKAPTVKCMVACMYESFGILKKGTFKKNAFMQGSKTIFQGDPEKMRISAIVADKCNGISGERCEQATNLFLCVHNSYSANGVNLAEYVV</sequence>
<dbReference type="InterPro" id="IPR006170">
    <property type="entry name" value="PBP/GOBP"/>
</dbReference>
<dbReference type="GO" id="GO:0005549">
    <property type="term" value="F:odorant binding"/>
    <property type="evidence" value="ECO:0007669"/>
    <property type="project" value="InterPro"/>
</dbReference>
<name>A0A1J1IBR6_9DIPT</name>
<dbReference type="AlphaFoldDB" id="A0A1J1IBR6"/>
<dbReference type="CDD" id="cd23992">
    <property type="entry name" value="PBP_GOBP"/>
    <property type="match status" value="2"/>
</dbReference>
<dbReference type="STRING" id="568069.A0A1J1IBR6"/>
<evidence type="ECO:0000256" key="4">
    <source>
        <dbReference type="ARBA" id="ARBA00022729"/>
    </source>
</evidence>
<keyword evidence="3" id="KW-0964">Secreted</keyword>
<keyword evidence="7" id="KW-1185">Reference proteome</keyword>
<dbReference type="SMART" id="SM00708">
    <property type="entry name" value="PhBP"/>
    <property type="match status" value="2"/>
</dbReference>
<comment type="subcellular location">
    <subcellularLocation>
        <location evidence="1">Secreted</location>
    </subcellularLocation>
</comment>
<evidence type="ECO:0000256" key="2">
    <source>
        <dbReference type="ARBA" id="ARBA00008098"/>
    </source>
</evidence>
<comment type="similarity">
    <text evidence="2">Belongs to the PBP/GOBP family.</text>
</comment>
<dbReference type="InterPro" id="IPR036728">
    <property type="entry name" value="PBP_GOBP_sf"/>
</dbReference>
<gene>
    <name evidence="6" type="primary">similar to AGAP002905-PA</name>
    <name evidence="6" type="ORF">CLUMA_CG010583</name>
</gene>